<dbReference type="SUPFAM" id="SSF52402">
    <property type="entry name" value="Adenine nucleotide alpha hydrolases-like"/>
    <property type="match status" value="2"/>
</dbReference>
<dbReference type="Gene3D" id="3.40.50.620">
    <property type="entry name" value="HUPs"/>
    <property type="match status" value="2"/>
</dbReference>
<name>A0A1B7YYV9_9FLAO</name>
<organism evidence="3 4">
    <name type="scientific">Maribacter hydrothermalis</name>
    <dbReference type="NCBI Taxonomy" id="1836467"/>
    <lineage>
        <taxon>Bacteria</taxon>
        <taxon>Pseudomonadati</taxon>
        <taxon>Bacteroidota</taxon>
        <taxon>Flavobacteriia</taxon>
        <taxon>Flavobacteriales</taxon>
        <taxon>Flavobacteriaceae</taxon>
        <taxon>Maribacter</taxon>
    </lineage>
</organism>
<comment type="caution">
    <text evidence="3">The sequence shown here is derived from an EMBL/GenBank/DDBJ whole genome shotgun (WGS) entry which is preliminary data.</text>
</comment>
<dbReference type="PRINTS" id="PR01438">
    <property type="entry name" value="UNVRSLSTRESS"/>
</dbReference>
<dbReference type="RefSeq" id="WP_068486855.1">
    <property type="nucleotide sequence ID" value="NZ_CP018760.1"/>
</dbReference>
<dbReference type="PANTHER" id="PTHR46268">
    <property type="entry name" value="STRESS RESPONSE PROTEIN NHAX"/>
    <property type="match status" value="1"/>
</dbReference>
<evidence type="ECO:0000259" key="2">
    <source>
        <dbReference type="Pfam" id="PF00582"/>
    </source>
</evidence>
<dbReference type="Pfam" id="PF00582">
    <property type="entry name" value="Usp"/>
    <property type="match status" value="2"/>
</dbReference>
<keyword evidence="4" id="KW-1185">Reference proteome</keyword>
<evidence type="ECO:0000313" key="4">
    <source>
        <dbReference type="Proteomes" id="UP000092164"/>
    </source>
</evidence>
<accession>A0A1B7YYV9</accession>
<comment type="similarity">
    <text evidence="1">Belongs to the universal stress protein A family.</text>
</comment>
<dbReference type="OrthoDB" id="9788959at2"/>
<dbReference type="STRING" id="1836467.BTR34_01750"/>
<feature type="domain" description="UspA" evidence="2">
    <location>
        <begin position="217"/>
        <end position="278"/>
    </location>
</feature>
<dbReference type="KEGG" id="mart:BTR34_01750"/>
<protein>
    <submittedName>
        <fullName evidence="3">Universal stress protein</fullName>
    </submittedName>
</protein>
<dbReference type="AlphaFoldDB" id="A0A1B7YYV9"/>
<dbReference type="Proteomes" id="UP000092164">
    <property type="component" value="Unassembled WGS sequence"/>
</dbReference>
<proteinExistence type="inferred from homology"/>
<dbReference type="InterPro" id="IPR006016">
    <property type="entry name" value="UspA"/>
</dbReference>
<evidence type="ECO:0000256" key="1">
    <source>
        <dbReference type="ARBA" id="ARBA00008791"/>
    </source>
</evidence>
<reference evidence="4" key="1">
    <citation type="submission" date="2016-06" db="EMBL/GenBank/DDBJ databases">
        <authorList>
            <person name="Zhan P."/>
        </authorList>
    </citation>
    <scope>NUCLEOTIDE SEQUENCE [LARGE SCALE GENOMIC DNA]</scope>
    <source>
        <strain evidence="4">T28</strain>
    </source>
</reference>
<dbReference type="PANTHER" id="PTHR46268:SF6">
    <property type="entry name" value="UNIVERSAL STRESS PROTEIN UP12"/>
    <property type="match status" value="1"/>
</dbReference>
<dbReference type="EMBL" id="LZFP01000050">
    <property type="protein sequence ID" value="OBR35675.1"/>
    <property type="molecule type" value="Genomic_DNA"/>
</dbReference>
<sequence>MKNILIPTDFSENAWNALIYGISFFKKTRCTFHIVHINSINTNSSGEAAMYVSQELLEKTILEESTDKLEQLLKRIEHLPLNTKHKFNTLALYGFLTDHLKKQVKEKKIDLIVMGTKGSSGLKAVSIGSNTGNVITKVPCTILAVPEMATYHNVKEVGFPSDFQLKYDYRVLDTLKDILFLKNADLRLLHVSPRGEKMNATQESNKSLLLDYFKDLNCTFHFVTGKKIDESIQCFSESRNLDLVVMVAKNLNFLERILFRPTVEKVSYHIQIPFLVIHEA</sequence>
<dbReference type="CDD" id="cd00293">
    <property type="entry name" value="USP-like"/>
    <property type="match status" value="2"/>
</dbReference>
<feature type="domain" description="UspA" evidence="2">
    <location>
        <begin position="1"/>
        <end position="146"/>
    </location>
</feature>
<gene>
    <name evidence="3" type="ORF">A9200_10765</name>
</gene>
<evidence type="ECO:0000313" key="3">
    <source>
        <dbReference type="EMBL" id="OBR35675.1"/>
    </source>
</evidence>
<dbReference type="InterPro" id="IPR014729">
    <property type="entry name" value="Rossmann-like_a/b/a_fold"/>
</dbReference>
<dbReference type="InterPro" id="IPR006015">
    <property type="entry name" value="Universal_stress_UspA"/>
</dbReference>